<sequence length="389" mass="41355">MASEARGIALLRLALVPAAVLGEASNGPGVSSRLFPWVVGVLAVYAVASLALTFTDYAHDRLSVVQALLDLVMVALLVSTSGGARSPLKYTFYVLPIGAALRLSPKLTATWAGLSVLAYLAVTVRHRDTSLPGDIDLLAGDSVSFLWVGSAAVMLSVLLGRRQRTLSELAATRRALVQQALDAEARERRRLAEELHDHAIQNVLLARQEITDIARGRPGALERARQALDETSRQLRREVFQMHPLGLERAGLTAVLGELAGDAARRGGFEVGVTVDPAAEHGGPQDLLVSTARELLTNVAKHAGARHVTVTVTVGARAVELRLQDDGVGIEPGRLEQAVGQGHIGIAAVIERIRAVDGTVEVHTSPGEGTRIRVRLPINSQAPQREGQG</sequence>
<dbReference type="OrthoDB" id="5243952at2"/>
<organism evidence="11 12">
    <name type="scientific">Baekduia soli</name>
    <dbReference type="NCBI Taxonomy" id="496014"/>
    <lineage>
        <taxon>Bacteria</taxon>
        <taxon>Bacillati</taxon>
        <taxon>Actinomycetota</taxon>
        <taxon>Thermoleophilia</taxon>
        <taxon>Solirubrobacterales</taxon>
        <taxon>Baekduiaceae</taxon>
        <taxon>Baekduia</taxon>
    </lineage>
</organism>
<dbReference type="InterPro" id="IPR036890">
    <property type="entry name" value="HATPase_C_sf"/>
</dbReference>
<evidence type="ECO:0000256" key="4">
    <source>
        <dbReference type="ARBA" id="ARBA00022692"/>
    </source>
</evidence>
<dbReference type="GO" id="GO:0000160">
    <property type="term" value="P:phosphorelay signal transduction system"/>
    <property type="evidence" value="ECO:0007669"/>
    <property type="project" value="UniProtKB-KW"/>
</dbReference>
<dbReference type="Pfam" id="PF02518">
    <property type="entry name" value="HATPase_c"/>
    <property type="match status" value="1"/>
</dbReference>
<keyword evidence="12" id="KW-1185">Reference proteome</keyword>
<keyword evidence="2" id="KW-1003">Cell membrane</keyword>
<feature type="domain" description="Histidine kinase" evidence="10">
    <location>
        <begin position="283"/>
        <end position="380"/>
    </location>
</feature>
<evidence type="ECO:0000256" key="1">
    <source>
        <dbReference type="ARBA" id="ARBA00004651"/>
    </source>
</evidence>
<dbReference type="InterPro" id="IPR005467">
    <property type="entry name" value="His_kinase_dom"/>
</dbReference>
<evidence type="ECO:0000259" key="10">
    <source>
        <dbReference type="PROSITE" id="PS50109"/>
    </source>
</evidence>
<comment type="subcellular location">
    <subcellularLocation>
        <location evidence="1">Cell membrane</location>
        <topology evidence="1">Multi-pass membrane protein</topology>
    </subcellularLocation>
</comment>
<dbReference type="PANTHER" id="PTHR24421:SF37">
    <property type="entry name" value="SENSOR HISTIDINE KINASE NARS"/>
    <property type="match status" value="1"/>
</dbReference>
<keyword evidence="8 9" id="KW-0472">Membrane</keyword>
<evidence type="ECO:0000256" key="8">
    <source>
        <dbReference type="ARBA" id="ARBA00023136"/>
    </source>
</evidence>
<dbReference type="Proteomes" id="UP000321805">
    <property type="component" value="Chromosome"/>
</dbReference>
<dbReference type="InterPro" id="IPR003594">
    <property type="entry name" value="HATPase_dom"/>
</dbReference>
<dbReference type="CDD" id="cd16917">
    <property type="entry name" value="HATPase_UhpB-NarQ-NarX-like"/>
    <property type="match status" value="1"/>
</dbReference>
<proteinExistence type="predicted"/>
<evidence type="ECO:0000256" key="7">
    <source>
        <dbReference type="ARBA" id="ARBA00023012"/>
    </source>
</evidence>
<protein>
    <submittedName>
        <fullName evidence="11">Sensor histidine kinase</fullName>
    </submittedName>
</protein>
<keyword evidence="6 9" id="KW-1133">Transmembrane helix</keyword>
<feature type="transmembrane region" description="Helical" evidence="9">
    <location>
        <begin position="108"/>
        <end position="125"/>
    </location>
</feature>
<reference evidence="11 12" key="1">
    <citation type="journal article" date="2018" name="J. Microbiol.">
        <title>Baekduia soli gen. nov., sp. nov., a novel bacterium isolated from the soil of Baekdu Mountain and proposal of a novel family name, Baekduiaceae fam. nov.</title>
        <authorList>
            <person name="An D.S."/>
            <person name="Siddiqi M.Z."/>
            <person name="Kim K.H."/>
            <person name="Yu H.S."/>
            <person name="Im W.T."/>
        </authorList>
    </citation>
    <scope>NUCLEOTIDE SEQUENCE [LARGE SCALE GENOMIC DNA]</scope>
    <source>
        <strain evidence="11 12">BR7-21</strain>
    </source>
</reference>
<gene>
    <name evidence="11" type="ORF">FSW04_15180</name>
</gene>
<keyword evidence="7" id="KW-0902">Two-component regulatory system</keyword>
<feature type="transmembrane region" description="Helical" evidence="9">
    <location>
        <begin position="34"/>
        <end position="55"/>
    </location>
</feature>
<dbReference type="RefSeq" id="WP_146920707.1">
    <property type="nucleotide sequence ID" value="NZ_CP042430.1"/>
</dbReference>
<dbReference type="KEGG" id="bsol:FSW04_15180"/>
<feature type="transmembrane region" description="Helical" evidence="9">
    <location>
        <begin position="137"/>
        <end position="159"/>
    </location>
</feature>
<keyword evidence="3" id="KW-0808">Transferase</keyword>
<dbReference type="SMART" id="SM00387">
    <property type="entry name" value="HATPase_c"/>
    <property type="match status" value="1"/>
</dbReference>
<feature type="transmembrane region" description="Helical" evidence="9">
    <location>
        <begin position="67"/>
        <end position="88"/>
    </location>
</feature>
<evidence type="ECO:0000313" key="12">
    <source>
        <dbReference type="Proteomes" id="UP000321805"/>
    </source>
</evidence>
<dbReference type="Gene3D" id="3.30.565.10">
    <property type="entry name" value="Histidine kinase-like ATPase, C-terminal domain"/>
    <property type="match status" value="1"/>
</dbReference>
<name>A0A5B8U6R3_9ACTN</name>
<keyword evidence="4 9" id="KW-0812">Transmembrane</keyword>
<dbReference type="SUPFAM" id="SSF55874">
    <property type="entry name" value="ATPase domain of HSP90 chaperone/DNA topoisomerase II/histidine kinase"/>
    <property type="match status" value="1"/>
</dbReference>
<evidence type="ECO:0000256" key="5">
    <source>
        <dbReference type="ARBA" id="ARBA00022777"/>
    </source>
</evidence>
<dbReference type="EMBL" id="CP042430">
    <property type="protein sequence ID" value="QEC48783.1"/>
    <property type="molecule type" value="Genomic_DNA"/>
</dbReference>
<accession>A0A5B8U6R3</accession>
<evidence type="ECO:0000313" key="11">
    <source>
        <dbReference type="EMBL" id="QEC48783.1"/>
    </source>
</evidence>
<dbReference type="GO" id="GO:0005886">
    <property type="term" value="C:plasma membrane"/>
    <property type="evidence" value="ECO:0007669"/>
    <property type="project" value="UniProtKB-SubCell"/>
</dbReference>
<evidence type="ECO:0000256" key="2">
    <source>
        <dbReference type="ARBA" id="ARBA00022475"/>
    </source>
</evidence>
<dbReference type="GO" id="GO:0016301">
    <property type="term" value="F:kinase activity"/>
    <property type="evidence" value="ECO:0007669"/>
    <property type="project" value="UniProtKB-KW"/>
</dbReference>
<dbReference type="PROSITE" id="PS50109">
    <property type="entry name" value="HIS_KIN"/>
    <property type="match status" value="1"/>
</dbReference>
<dbReference type="PANTHER" id="PTHR24421">
    <property type="entry name" value="NITRATE/NITRITE SENSOR PROTEIN NARX-RELATED"/>
    <property type="match status" value="1"/>
</dbReference>
<dbReference type="InterPro" id="IPR050482">
    <property type="entry name" value="Sensor_HK_TwoCompSys"/>
</dbReference>
<evidence type="ECO:0000256" key="3">
    <source>
        <dbReference type="ARBA" id="ARBA00022679"/>
    </source>
</evidence>
<dbReference type="AlphaFoldDB" id="A0A5B8U6R3"/>
<evidence type="ECO:0000256" key="6">
    <source>
        <dbReference type="ARBA" id="ARBA00022989"/>
    </source>
</evidence>
<evidence type="ECO:0000256" key="9">
    <source>
        <dbReference type="SAM" id="Phobius"/>
    </source>
</evidence>
<keyword evidence="5 11" id="KW-0418">Kinase</keyword>